<dbReference type="GO" id="GO:0065002">
    <property type="term" value="P:intracellular protein transmembrane transport"/>
    <property type="evidence" value="ECO:0007669"/>
    <property type="project" value="UniProtKB-UniRule"/>
</dbReference>
<evidence type="ECO:0000256" key="9">
    <source>
        <dbReference type="ARBA" id="ARBA00022967"/>
    </source>
</evidence>
<dbReference type="GO" id="GO:0008564">
    <property type="term" value="F:protein-exporting ATPase activity"/>
    <property type="evidence" value="ECO:0007669"/>
    <property type="project" value="UniProtKB-EC"/>
</dbReference>
<dbReference type="Pfam" id="PF07516">
    <property type="entry name" value="SecA_SW"/>
    <property type="match status" value="1"/>
</dbReference>
<keyword evidence="10 12" id="KW-0811">Translocation</keyword>
<dbReference type="PROSITE" id="PS51192">
    <property type="entry name" value="HELICASE_ATP_BIND_1"/>
    <property type="match status" value="1"/>
</dbReference>
<keyword evidence="5 12" id="KW-0963">Cytoplasm</keyword>
<comment type="similarity">
    <text evidence="2 12 13">Belongs to the SecA family.</text>
</comment>
<dbReference type="InterPro" id="IPR044722">
    <property type="entry name" value="SecA_SF2_C"/>
</dbReference>
<comment type="caution">
    <text evidence="18">The sequence shown here is derived from an EMBL/GenBank/DDBJ whole genome shotgun (WGS) entry which is preliminary data.</text>
</comment>
<dbReference type="InterPro" id="IPR000185">
    <property type="entry name" value="SecA"/>
</dbReference>
<dbReference type="SMART" id="SM00958">
    <property type="entry name" value="SecA_PP_bind"/>
    <property type="match status" value="1"/>
</dbReference>
<dbReference type="PANTHER" id="PTHR30612:SF0">
    <property type="entry name" value="CHLOROPLAST PROTEIN-TRANSPORTING ATPASE"/>
    <property type="match status" value="1"/>
</dbReference>
<dbReference type="InterPro" id="IPR014018">
    <property type="entry name" value="SecA_motor_DEAD"/>
</dbReference>
<dbReference type="GO" id="GO:0005829">
    <property type="term" value="C:cytosol"/>
    <property type="evidence" value="ECO:0007669"/>
    <property type="project" value="TreeGrafter"/>
</dbReference>
<evidence type="ECO:0000256" key="7">
    <source>
        <dbReference type="ARBA" id="ARBA00022840"/>
    </source>
</evidence>
<dbReference type="InterPro" id="IPR011130">
    <property type="entry name" value="SecA_preprotein_X-link_dom"/>
</dbReference>
<dbReference type="EC" id="7.4.2.8" evidence="12"/>
<dbReference type="CDD" id="cd18803">
    <property type="entry name" value="SF2_C_secA"/>
    <property type="match status" value="1"/>
</dbReference>
<evidence type="ECO:0000256" key="11">
    <source>
        <dbReference type="ARBA" id="ARBA00023136"/>
    </source>
</evidence>
<evidence type="ECO:0000256" key="8">
    <source>
        <dbReference type="ARBA" id="ARBA00022927"/>
    </source>
</evidence>
<dbReference type="GO" id="GO:0006605">
    <property type="term" value="P:protein targeting"/>
    <property type="evidence" value="ECO:0007669"/>
    <property type="project" value="UniProtKB-UniRule"/>
</dbReference>
<feature type="binding site" evidence="12">
    <location>
        <begin position="103"/>
        <end position="107"/>
    </location>
    <ligand>
        <name>ATP</name>
        <dbReference type="ChEBI" id="CHEBI:30616"/>
    </ligand>
</feature>
<feature type="domain" description="Helicase C-terminal" evidence="16">
    <location>
        <begin position="481"/>
        <end position="648"/>
    </location>
</feature>
<evidence type="ECO:0000256" key="1">
    <source>
        <dbReference type="ARBA" id="ARBA00004170"/>
    </source>
</evidence>
<feature type="domain" description="Helicase ATP-binding" evidence="15">
    <location>
        <begin position="87"/>
        <end position="309"/>
    </location>
</feature>
<dbReference type="GO" id="GO:0017038">
    <property type="term" value="P:protein import"/>
    <property type="evidence" value="ECO:0007669"/>
    <property type="project" value="InterPro"/>
</dbReference>
<dbReference type="Pfam" id="PF01043">
    <property type="entry name" value="SecA_PP_bind"/>
    <property type="match status" value="1"/>
</dbReference>
<dbReference type="Proteomes" id="UP000228568">
    <property type="component" value="Unassembled WGS sequence"/>
</dbReference>
<proteinExistence type="inferred from homology"/>
<dbReference type="NCBIfam" id="NF009538">
    <property type="entry name" value="PRK12904.1"/>
    <property type="match status" value="1"/>
</dbReference>
<dbReference type="InterPro" id="IPR011115">
    <property type="entry name" value="SecA_DEAD"/>
</dbReference>
<comment type="catalytic activity">
    <reaction evidence="12">
        <text>ATP + H2O + cellular proteinSide 1 = ADP + phosphate + cellular proteinSide 2.</text>
        <dbReference type="EC" id="7.4.2.8"/>
    </reaction>
</comment>
<evidence type="ECO:0000256" key="2">
    <source>
        <dbReference type="ARBA" id="ARBA00007650"/>
    </source>
</evidence>
<feature type="binding site" evidence="12">
    <location>
        <position position="556"/>
    </location>
    <ligand>
        <name>ATP</name>
        <dbReference type="ChEBI" id="CHEBI:30616"/>
    </ligand>
</feature>
<evidence type="ECO:0000256" key="3">
    <source>
        <dbReference type="ARBA" id="ARBA00022448"/>
    </source>
</evidence>
<evidence type="ECO:0000256" key="4">
    <source>
        <dbReference type="ARBA" id="ARBA00022475"/>
    </source>
</evidence>
<evidence type="ECO:0000259" key="17">
    <source>
        <dbReference type="PROSITE" id="PS51196"/>
    </source>
</evidence>
<dbReference type="PRINTS" id="PR00906">
    <property type="entry name" value="SECA"/>
</dbReference>
<dbReference type="EMBL" id="PFPK01000016">
    <property type="protein sequence ID" value="PIZ95310.1"/>
    <property type="molecule type" value="Genomic_DNA"/>
</dbReference>
<gene>
    <name evidence="12" type="primary">secA</name>
    <name evidence="18" type="ORF">COX81_01270</name>
</gene>
<dbReference type="SUPFAM" id="SSF52540">
    <property type="entry name" value="P-loop containing nucleoside triphosphate hydrolases"/>
    <property type="match status" value="2"/>
</dbReference>
<keyword evidence="7 12" id="KW-0067">ATP-binding</keyword>
<evidence type="ECO:0000259" key="16">
    <source>
        <dbReference type="PROSITE" id="PS51194"/>
    </source>
</evidence>
<evidence type="ECO:0000259" key="15">
    <source>
        <dbReference type="PROSITE" id="PS51192"/>
    </source>
</evidence>
<comment type="subunit">
    <text evidence="12">Monomer and homodimer. Part of the essential Sec protein translocation apparatus which comprises SecA, SecYEG and auxiliary proteins SecDF. Other proteins may also be involved.</text>
</comment>
<dbReference type="PROSITE" id="PS51196">
    <property type="entry name" value="SECA_MOTOR_DEAD"/>
    <property type="match status" value="1"/>
</dbReference>
<feature type="compositionally biased region" description="Basic and acidic residues" evidence="14">
    <location>
        <begin position="935"/>
        <end position="948"/>
    </location>
</feature>
<dbReference type="SUPFAM" id="SSF81767">
    <property type="entry name" value="Pre-protein crosslinking domain of SecA"/>
    <property type="match status" value="1"/>
</dbReference>
<reference evidence="19" key="1">
    <citation type="submission" date="2017-09" db="EMBL/GenBank/DDBJ databases">
        <title>Depth-based differentiation of microbial function through sediment-hosted aquifers and enrichment of novel symbionts in the deep terrestrial subsurface.</title>
        <authorList>
            <person name="Probst A.J."/>
            <person name="Ladd B."/>
            <person name="Jarett J.K."/>
            <person name="Geller-Mcgrath D.E."/>
            <person name="Sieber C.M.K."/>
            <person name="Emerson J.B."/>
            <person name="Anantharaman K."/>
            <person name="Thomas B.C."/>
            <person name="Malmstrom R."/>
            <person name="Stieglmeier M."/>
            <person name="Klingl A."/>
            <person name="Woyke T."/>
            <person name="Ryan C.M."/>
            <person name="Banfield J.F."/>
        </authorList>
    </citation>
    <scope>NUCLEOTIDE SEQUENCE [LARGE SCALE GENOMIC DNA]</scope>
</reference>
<dbReference type="GO" id="GO:0031522">
    <property type="term" value="C:cell envelope Sec protein transport complex"/>
    <property type="evidence" value="ECO:0007669"/>
    <property type="project" value="TreeGrafter"/>
</dbReference>
<evidence type="ECO:0000256" key="10">
    <source>
        <dbReference type="ARBA" id="ARBA00023010"/>
    </source>
</evidence>
<protein>
    <recommendedName>
        <fullName evidence="12 13">Protein translocase subunit SecA</fullName>
        <ecNumber evidence="12">7.4.2.8</ecNumber>
    </recommendedName>
</protein>
<accession>A0A2M7V916</accession>
<evidence type="ECO:0000256" key="13">
    <source>
        <dbReference type="RuleBase" id="RU003874"/>
    </source>
</evidence>
<dbReference type="FunFam" id="3.40.50.300:FF:000429">
    <property type="entry name" value="Preprotein translocase subunit SecA"/>
    <property type="match status" value="1"/>
</dbReference>
<dbReference type="NCBIfam" id="TIGR00963">
    <property type="entry name" value="secA"/>
    <property type="match status" value="1"/>
</dbReference>
<keyword evidence="8 12" id="KW-0653">Protein transport</keyword>
<dbReference type="InterPro" id="IPR036266">
    <property type="entry name" value="SecA_Wing/Scaffold_sf"/>
</dbReference>
<dbReference type="PROSITE" id="PS51194">
    <property type="entry name" value="HELICASE_CTER"/>
    <property type="match status" value="1"/>
</dbReference>
<feature type="domain" description="SecA family profile" evidence="17">
    <location>
        <begin position="1"/>
        <end position="643"/>
    </location>
</feature>
<evidence type="ECO:0000313" key="18">
    <source>
        <dbReference type="EMBL" id="PIZ95310.1"/>
    </source>
</evidence>
<evidence type="ECO:0000256" key="12">
    <source>
        <dbReference type="HAMAP-Rule" id="MF_01382"/>
    </source>
</evidence>
<dbReference type="GO" id="GO:0005886">
    <property type="term" value="C:plasma membrane"/>
    <property type="evidence" value="ECO:0007669"/>
    <property type="project" value="UniProtKB-SubCell"/>
</dbReference>
<comment type="function">
    <text evidence="12">Part of the Sec protein translocase complex. Interacts with the SecYEG preprotein conducting channel. Has a central role in coupling the hydrolysis of ATP to the transfer of proteins into and across the cell membrane, serving as an ATP-driven molecular motor driving the stepwise translocation of polypeptide chains across the membrane.</text>
</comment>
<dbReference type="FunFam" id="3.90.1440.10:FF:000002">
    <property type="entry name" value="Protein translocase subunit SecA"/>
    <property type="match status" value="1"/>
</dbReference>
<dbReference type="InterPro" id="IPR027417">
    <property type="entry name" value="P-loop_NTPase"/>
</dbReference>
<evidence type="ECO:0000256" key="5">
    <source>
        <dbReference type="ARBA" id="ARBA00022490"/>
    </source>
</evidence>
<dbReference type="Pfam" id="PF21090">
    <property type="entry name" value="P-loop_SecA"/>
    <property type="match status" value="1"/>
</dbReference>
<dbReference type="InterPro" id="IPR001650">
    <property type="entry name" value="Helicase_C-like"/>
</dbReference>
<dbReference type="InterPro" id="IPR036670">
    <property type="entry name" value="SecA_X-link_sf"/>
</dbReference>
<dbReference type="PANTHER" id="PTHR30612">
    <property type="entry name" value="SECA INNER MEMBRANE COMPONENT OF SEC PROTEIN SECRETION SYSTEM"/>
    <property type="match status" value="1"/>
</dbReference>
<evidence type="ECO:0000256" key="14">
    <source>
        <dbReference type="SAM" id="MobiDB-lite"/>
    </source>
</evidence>
<dbReference type="Gene3D" id="3.40.50.300">
    <property type="entry name" value="P-loop containing nucleotide triphosphate hydrolases"/>
    <property type="match status" value="3"/>
</dbReference>
<sequence>MSWYTKIAGDQNVKKLKKLQPIVDKINGLASDFEKLSNDELKAKTPEFRERLTKGEILDDILPEAFATVRETAVRTMKMRHYDVQLLGGIILHQGNIAEMRTGEGKTLTATLPVFLNALSGKGAHVVTVNDYLAKRDAVWMAQIYDFLGLSVGVIQNQRVTYIYDSGTNNRATDDSLQSTDVDDRKSVDRSLLIVDKSEGSELDKNRDETGSFHVEDQYLRPASRKEAYHCDIVYGTNNEFGFDYLRDNMVQSIEDMVMRPGNEMHYCIIDEVDSILIDEARTPLIISSPAEKATEQYYQFAKLVTQLTENEDYNVDEKLRSATLTEDGIKKFENWLGVENIYVEAGIRTVHHIEQALKAEVLFKCDKDYLVDNGEVIIIDEFTGRKMPGRRYSEGLHQAIEAKEGVEIQRESQTLSTITFQNLFRMYKKMSGMTGTAKTEEEEFFKIYQTDVIVVPTNKPDARVDRPDRIYINTRGKHKSIVEKIKECRAKGQPMLIGTISVEKNEELSDYLTSQGIEHEVLNAKNHEREGEIIAQAGRPGAVTLATNMAGRGVDIKLGGSPATKEDEEKVLSAGGLFVLGTERHESRRIDNQLRGRSARQGDPGETQFFVSTEDDLMRIFAGDRLKNVMTKLKVPEDMPIEQKMITKMLENAQKKVEGHHFDIRKHVLEYDDVLNRHRTVIYSKRRQILELAENSIVPEENAPEVVEVEDQDEENPKEERKFSSLKEMILDMIEQEIEFVVSYHTNPETDREDWDLKEVYETMKTIMPFSQEEREALLHAGKNGDSKLEDVEIRDKIVNILLDKAKIEYDKTAEKIKESVNDEEGAKQVMRSVEKSLLLRANDTLWVEHLENITHVRQGIGLQGYGQRDPLVEYKRETFHLFNALLSDIQKEVVYTFFKINIGLQLAPTIMATDKMTLEGAKKDMSEQGSYIQKKDRKEDGKKVGRNDACPCGASKEDGTPKKYKHCHGK</sequence>
<dbReference type="Pfam" id="PF07517">
    <property type="entry name" value="SecA_DEAD"/>
    <property type="match status" value="1"/>
</dbReference>
<name>A0A2M7V916_9BACT</name>
<dbReference type="SUPFAM" id="SSF81886">
    <property type="entry name" value="Helical scaffold and wing domains of SecA"/>
    <property type="match status" value="1"/>
</dbReference>
<keyword evidence="11 12" id="KW-0472">Membrane</keyword>
<comment type="subcellular location">
    <subcellularLocation>
        <location evidence="12">Cell membrane</location>
        <topology evidence="12">Peripheral membrane protein</topology>
        <orientation evidence="12">Cytoplasmic side</orientation>
    </subcellularLocation>
    <subcellularLocation>
        <location evidence="12">Cytoplasm</location>
    </subcellularLocation>
    <subcellularLocation>
        <location evidence="1">Membrane</location>
        <topology evidence="1">Peripheral membrane protein</topology>
    </subcellularLocation>
    <text evidence="12">Distribution is 50-50.</text>
</comment>
<evidence type="ECO:0000256" key="6">
    <source>
        <dbReference type="ARBA" id="ARBA00022741"/>
    </source>
</evidence>
<dbReference type="Gene3D" id="1.10.3060.10">
    <property type="entry name" value="Helical scaffold and wing domains of SecA"/>
    <property type="match status" value="1"/>
</dbReference>
<dbReference type="HAMAP" id="MF_01382">
    <property type="entry name" value="SecA"/>
    <property type="match status" value="1"/>
</dbReference>
<evidence type="ECO:0000313" key="19">
    <source>
        <dbReference type="Proteomes" id="UP000228568"/>
    </source>
</evidence>
<organism evidence="18 19">
    <name type="scientific">Candidatus Magasanikbacteria bacterium CG_4_10_14_0_2_um_filter_37_12</name>
    <dbReference type="NCBI Taxonomy" id="1974637"/>
    <lineage>
        <taxon>Bacteria</taxon>
        <taxon>Candidatus Magasanikiibacteriota</taxon>
    </lineage>
</organism>
<keyword evidence="3 12" id="KW-0813">Transport</keyword>
<dbReference type="InterPro" id="IPR011116">
    <property type="entry name" value="SecA_Wing/Scaffold"/>
</dbReference>
<feature type="binding site" evidence="12">
    <location>
        <position position="85"/>
    </location>
    <ligand>
        <name>ATP</name>
        <dbReference type="ChEBI" id="CHEBI:30616"/>
    </ligand>
</feature>
<dbReference type="CDD" id="cd17928">
    <property type="entry name" value="DEXDc_SecA"/>
    <property type="match status" value="1"/>
</dbReference>
<keyword evidence="6 12" id="KW-0547">Nucleotide-binding</keyword>
<dbReference type="InterPro" id="IPR014001">
    <property type="entry name" value="Helicase_ATP-bd"/>
</dbReference>
<dbReference type="GO" id="GO:0043952">
    <property type="term" value="P:protein transport by the Sec complex"/>
    <property type="evidence" value="ECO:0007669"/>
    <property type="project" value="TreeGrafter"/>
</dbReference>
<dbReference type="GO" id="GO:0005524">
    <property type="term" value="F:ATP binding"/>
    <property type="evidence" value="ECO:0007669"/>
    <property type="project" value="UniProtKB-UniRule"/>
</dbReference>
<keyword evidence="9 12" id="KW-1278">Translocase</keyword>
<dbReference type="AlphaFoldDB" id="A0A2M7V916"/>
<feature type="region of interest" description="Disordered" evidence="14">
    <location>
        <begin position="925"/>
        <end position="972"/>
    </location>
</feature>
<keyword evidence="4 12" id="KW-1003">Cell membrane</keyword>
<dbReference type="SMART" id="SM00957">
    <property type="entry name" value="SecA_DEAD"/>
    <property type="match status" value="1"/>
</dbReference>